<protein>
    <recommendedName>
        <fullName evidence="4">Secreted protein</fullName>
    </recommendedName>
</protein>
<organism evidence="2 3">
    <name type="scientific">Streptomyces liangshanensis</name>
    <dbReference type="NCBI Taxonomy" id="2717324"/>
    <lineage>
        <taxon>Bacteria</taxon>
        <taxon>Bacillati</taxon>
        <taxon>Actinomycetota</taxon>
        <taxon>Actinomycetes</taxon>
        <taxon>Kitasatosporales</taxon>
        <taxon>Streptomycetaceae</taxon>
        <taxon>Streptomyces</taxon>
    </lineage>
</organism>
<keyword evidence="3" id="KW-1185">Reference proteome</keyword>
<keyword evidence="1" id="KW-0732">Signal</keyword>
<proteinExistence type="predicted"/>
<name>A0A6G9H1B3_9ACTN</name>
<sequence>MKPMKVAAVVAGSMMALGAASPAFAAEGPSSMSLNGAVDTLASDGLRSGSPVNTNALDPKNKGSLVNAVKDTAAGLSKSKGNKLLGGLPLGK</sequence>
<evidence type="ECO:0000256" key="1">
    <source>
        <dbReference type="SAM" id="SignalP"/>
    </source>
</evidence>
<feature type="signal peptide" evidence="1">
    <location>
        <begin position="1"/>
        <end position="25"/>
    </location>
</feature>
<dbReference type="AlphaFoldDB" id="A0A6G9H1B3"/>
<evidence type="ECO:0000313" key="3">
    <source>
        <dbReference type="Proteomes" id="UP000501179"/>
    </source>
</evidence>
<reference evidence="2 3" key="1">
    <citation type="submission" date="2020-03" db="EMBL/GenBank/DDBJ databases">
        <title>A novel species.</title>
        <authorList>
            <person name="Gao J."/>
        </authorList>
    </citation>
    <scope>NUCLEOTIDE SEQUENCE [LARGE SCALE GENOMIC DNA]</scope>
    <source>
        <strain evidence="2 3">QMT-12</strain>
    </source>
</reference>
<feature type="chain" id="PRO_5026283911" description="Secreted protein" evidence="1">
    <location>
        <begin position="26"/>
        <end position="92"/>
    </location>
</feature>
<dbReference type="RefSeq" id="WP_167031957.1">
    <property type="nucleotide sequence ID" value="NZ_CP050177.1"/>
</dbReference>
<dbReference type="EMBL" id="CP050177">
    <property type="protein sequence ID" value="QIQ04332.1"/>
    <property type="molecule type" value="Genomic_DNA"/>
</dbReference>
<dbReference type="KEGG" id="slia:HA039_20310"/>
<accession>A0A6G9H1B3</accession>
<evidence type="ECO:0000313" key="2">
    <source>
        <dbReference type="EMBL" id="QIQ04332.1"/>
    </source>
</evidence>
<dbReference type="Proteomes" id="UP000501179">
    <property type="component" value="Chromosome"/>
</dbReference>
<gene>
    <name evidence="2" type="ORF">HA039_20310</name>
</gene>
<evidence type="ECO:0008006" key="4">
    <source>
        <dbReference type="Google" id="ProtNLM"/>
    </source>
</evidence>